<comment type="caution">
    <text evidence="7">The sequence shown here is derived from an EMBL/GenBank/DDBJ whole genome shotgun (WGS) entry which is preliminary data.</text>
</comment>
<sequence>MRSLYVEGDTFLHRRPASLKLIALIVFSIGLFLTESLPVLAAPFFFAAFLYARLPLPPALAVRRLLPVFAAIFLVGVFNLAFHGWHPAAITVIRLTSLMLAGAAITGSTPVADFVETVTKAVYPLERLGLLRAADIGLAVGLVIRFVPDVLNRYDAIAEAHRARGLRFRPLRVLVPLIILTLRDADSIADAIDARGIRAPVTKRKSK</sequence>
<dbReference type="Pfam" id="PF02361">
    <property type="entry name" value="CbiQ"/>
    <property type="match status" value="1"/>
</dbReference>
<dbReference type="Proteomes" id="UP000295097">
    <property type="component" value="Unassembled WGS sequence"/>
</dbReference>
<dbReference type="PANTHER" id="PTHR33514">
    <property type="entry name" value="PROTEIN ABCI12, CHLOROPLASTIC"/>
    <property type="match status" value="1"/>
</dbReference>
<organism evidence="7 8">
    <name type="scientific">Martelella mediterranea</name>
    <dbReference type="NCBI Taxonomy" id="293089"/>
    <lineage>
        <taxon>Bacteria</taxon>
        <taxon>Pseudomonadati</taxon>
        <taxon>Pseudomonadota</taxon>
        <taxon>Alphaproteobacteria</taxon>
        <taxon>Hyphomicrobiales</taxon>
        <taxon>Aurantimonadaceae</taxon>
        <taxon>Martelella</taxon>
    </lineage>
</organism>
<dbReference type="InterPro" id="IPR003339">
    <property type="entry name" value="ABC/ECF_trnsptr_transmembrane"/>
</dbReference>
<evidence type="ECO:0000256" key="5">
    <source>
        <dbReference type="ARBA" id="ARBA00023136"/>
    </source>
</evidence>
<reference evidence="7 8" key="1">
    <citation type="submission" date="2019-03" db="EMBL/GenBank/DDBJ databases">
        <title>Freshwater and sediment microbial communities from various areas in North America, analyzing microbe dynamics in response to fracking.</title>
        <authorList>
            <person name="Lamendella R."/>
        </authorList>
    </citation>
    <scope>NUCLEOTIDE SEQUENCE [LARGE SCALE GENOMIC DNA]</scope>
    <source>
        <strain evidence="7 8">175.2</strain>
    </source>
</reference>
<comment type="similarity">
    <text evidence="2">Belongs to the CbiQ family.</text>
</comment>
<evidence type="ECO:0000256" key="3">
    <source>
        <dbReference type="ARBA" id="ARBA00022692"/>
    </source>
</evidence>
<keyword evidence="3 6" id="KW-0812">Transmembrane</keyword>
<comment type="subcellular location">
    <subcellularLocation>
        <location evidence="1">Membrane</location>
        <topology evidence="1">Multi-pass membrane protein</topology>
    </subcellularLocation>
</comment>
<protein>
    <submittedName>
        <fullName evidence="7">Biotin transport system permease protein</fullName>
    </submittedName>
</protein>
<name>A0A4R3NUV8_9HYPH</name>
<keyword evidence="5 6" id="KW-0472">Membrane</keyword>
<evidence type="ECO:0000313" key="7">
    <source>
        <dbReference type="EMBL" id="TCT37335.1"/>
    </source>
</evidence>
<dbReference type="GO" id="GO:0005886">
    <property type="term" value="C:plasma membrane"/>
    <property type="evidence" value="ECO:0007669"/>
    <property type="project" value="TreeGrafter"/>
</dbReference>
<feature type="transmembrane region" description="Helical" evidence="6">
    <location>
        <begin position="64"/>
        <end position="82"/>
    </location>
</feature>
<evidence type="ECO:0000256" key="6">
    <source>
        <dbReference type="SAM" id="Phobius"/>
    </source>
</evidence>
<evidence type="ECO:0000256" key="1">
    <source>
        <dbReference type="ARBA" id="ARBA00004141"/>
    </source>
</evidence>
<keyword evidence="4 6" id="KW-1133">Transmembrane helix</keyword>
<dbReference type="RefSeq" id="WP_132312231.1">
    <property type="nucleotide sequence ID" value="NZ_SMAR01000019.1"/>
</dbReference>
<dbReference type="CDD" id="cd16914">
    <property type="entry name" value="EcfT"/>
    <property type="match status" value="1"/>
</dbReference>
<dbReference type="OrthoDB" id="5868344at2"/>
<accession>A0A4R3NUV8</accession>
<keyword evidence="8" id="KW-1185">Reference proteome</keyword>
<dbReference type="EMBL" id="SMAR01000019">
    <property type="protein sequence ID" value="TCT37335.1"/>
    <property type="molecule type" value="Genomic_DNA"/>
</dbReference>
<evidence type="ECO:0000313" key="8">
    <source>
        <dbReference type="Proteomes" id="UP000295097"/>
    </source>
</evidence>
<proteinExistence type="inferred from homology"/>
<dbReference type="AlphaFoldDB" id="A0A4R3NUV8"/>
<dbReference type="PANTHER" id="PTHR33514:SF13">
    <property type="entry name" value="PROTEIN ABCI12, CHLOROPLASTIC"/>
    <property type="match status" value="1"/>
</dbReference>
<feature type="transmembrane region" description="Helical" evidence="6">
    <location>
        <begin position="21"/>
        <end position="52"/>
    </location>
</feature>
<gene>
    <name evidence="7" type="ORF">EDC90_101972</name>
</gene>
<evidence type="ECO:0000256" key="2">
    <source>
        <dbReference type="ARBA" id="ARBA00008564"/>
    </source>
</evidence>
<evidence type="ECO:0000256" key="4">
    <source>
        <dbReference type="ARBA" id="ARBA00022989"/>
    </source>
</evidence>